<evidence type="ECO:0000256" key="2">
    <source>
        <dbReference type="ARBA" id="ARBA00012438"/>
    </source>
</evidence>
<evidence type="ECO:0000256" key="7">
    <source>
        <dbReference type="ARBA" id="ARBA00024867"/>
    </source>
</evidence>
<dbReference type="InterPro" id="IPR001789">
    <property type="entry name" value="Sig_transdc_resp-reg_receiver"/>
</dbReference>
<evidence type="ECO:0000259" key="10">
    <source>
        <dbReference type="PROSITE" id="PS50110"/>
    </source>
</evidence>
<protein>
    <recommendedName>
        <fullName evidence="3">Stage 0 sporulation protein A homolog</fullName>
        <ecNumber evidence="2">2.7.13.3</ecNumber>
    </recommendedName>
</protein>
<evidence type="ECO:0000313" key="11">
    <source>
        <dbReference type="EMBL" id="MDH8677156.1"/>
    </source>
</evidence>
<evidence type="ECO:0000256" key="5">
    <source>
        <dbReference type="ARBA" id="ARBA00022777"/>
    </source>
</evidence>
<dbReference type="SMART" id="SM00448">
    <property type="entry name" value="REC"/>
    <property type="match status" value="1"/>
</dbReference>
<sequence length="429" mass="48734">MRILIVEDSRINQFIARDTLVKYEIDCEIEFAMDGEEALQHIYGHSIDLVLLDIIMPKLTGLQVLEHLHTTKMKDIPKIIMLTTISDSKILKACFDLGASDYIKKPFEEMDFISRINSTFREIENDQKLKQNSQLLEEQNAKLVKVNESLKEAQYHLVQKEKLVAIGELAAGIAHEINNPLAFVISNFTNIRQYVDSFENFIKTIMSKIEDSSLSLEEFKKVAAELWEKSDMTFVFEDFPELITDSQKGLDRVAKIVNSMRNFARLSDENYFEYVDIIELLEEVFIVVNNEVKYIATLEKNLQQCPPIYCNKGQIEQVFVNLIINAAHAIKGYTYAGSGIIKVETIPEKEFCVIMVCDNGSGIDSEHLNKIFDPFFTTKPVGQGTGLGLSISHNIIVDKHQGKISVESNPGEGTCFKISIPYSHDEVVE</sequence>
<comment type="function">
    <text evidence="7">May play the central regulatory role in sporulation. It may be an element of the effector pathway responsible for the activation of sporulation genes in response to nutritional stress. Spo0A may act in concert with spo0H (a sigma factor) to control the expression of some genes that are critical to the sporulation process.</text>
</comment>
<keyword evidence="5" id="KW-0418">Kinase</keyword>
<dbReference type="PROSITE" id="PS50110">
    <property type="entry name" value="RESPONSE_REGULATORY"/>
    <property type="match status" value="1"/>
</dbReference>
<evidence type="ECO:0000259" key="9">
    <source>
        <dbReference type="PROSITE" id="PS50109"/>
    </source>
</evidence>
<feature type="domain" description="Response regulatory" evidence="10">
    <location>
        <begin position="2"/>
        <end position="120"/>
    </location>
</feature>
<dbReference type="Pfam" id="PF00072">
    <property type="entry name" value="Response_reg"/>
    <property type="match status" value="1"/>
</dbReference>
<comment type="catalytic activity">
    <reaction evidence="1">
        <text>ATP + protein L-histidine = ADP + protein N-phospho-L-histidine.</text>
        <dbReference type="EC" id="2.7.13.3"/>
    </reaction>
</comment>
<evidence type="ECO:0000313" key="12">
    <source>
        <dbReference type="Proteomes" id="UP001158045"/>
    </source>
</evidence>
<dbReference type="SUPFAM" id="SSF47384">
    <property type="entry name" value="Homodimeric domain of signal transducing histidine kinase"/>
    <property type="match status" value="1"/>
</dbReference>
<dbReference type="SMART" id="SM00388">
    <property type="entry name" value="HisKA"/>
    <property type="match status" value="1"/>
</dbReference>
<keyword evidence="4 8" id="KW-0597">Phosphoprotein</keyword>
<dbReference type="InterPro" id="IPR036097">
    <property type="entry name" value="HisK_dim/P_sf"/>
</dbReference>
<proteinExistence type="predicted"/>
<dbReference type="InterPro" id="IPR003594">
    <property type="entry name" value="HATPase_dom"/>
</dbReference>
<dbReference type="RefSeq" id="WP_281092954.1">
    <property type="nucleotide sequence ID" value="NZ_JARYZI010000001.1"/>
</dbReference>
<dbReference type="EC" id="2.7.13.3" evidence="2"/>
<evidence type="ECO:0000256" key="1">
    <source>
        <dbReference type="ARBA" id="ARBA00000085"/>
    </source>
</evidence>
<dbReference type="InterPro" id="IPR011006">
    <property type="entry name" value="CheY-like_superfamily"/>
</dbReference>
<dbReference type="Pfam" id="PF02518">
    <property type="entry name" value="HATPase_c"/>
    <property type="match status" value="1"/>
</dbReference>
<dbReference type="InterPro" id="IPR004358">
    <property type="entry name" value="Sig_transdc_His_kin-like_C"/>
</dbReference>
<feature type="modified residue" description="4-aspartylphosphate" evidence="8">
    <location>
        <position position="53"/>
    </location>
</feature>
<dbReference type="PANTHER" id="PTHR43065">
    <property type="entry name" value="SENSOR HISTIDINE KINASE"/>
    <property type="match status" value="1"/>
</dbReference>
<dbReference type="PANTHER" id="PTHR43065:SF50">
    <property type="entry name" value="HISTIDINE KINASE"/>
    <property type="match status" value="1"/>
</dbReference>
<dbReference type="CDD" id="cd00082">
    <property type="entry name" value="HisKA"/>
    <property type="match status" value="1"/>
</dbReference>
<keyword evidence="6" id="KW-0902">Two-component regulatory system</keyword>
<comment type="caution">
    <text evidence="11">The sequence shown here is derived from an EMBL/GenBank/DDBJ whole genome shotgun (WGS) entry which is preliminary data.</text>
</comment>
<evidence type="ECO:0000256" key="3">
    <source>
        <dbReference type="ARBA" id="ARBA00018672"/>
    </source>
</evidence>
<evidence type="ECO:0000256" key="6">
    <source>
        <dbReference type="ARBA" id="ARBA00023012"/>
    </source>
</evidence>
<dbReference type="InterPro" id="IPR005467">
    <property type="entry name" value="His_kinase_dom"/>
</dbReference>
<dbReference type="InterPro" id="IPR036890">
    <property type="entry name" value="HATPase_C_sf"/>
</dbReference>
<accession>A0ABT6N9R5</accession>
<name>A0ABT6N9R5_9FIRM</name>
<dbReference type="EMBL" id="JARYZI010000001">
    <property type="protein sequence ID" value="MDH8677156.1"/>
    <property type="molecule type" value="Genomic_DNA"/>
</dbReference>
<dbReference type="Proteomes" id="UP001158045">
    <property type="component" value="Unassembled WGS sequence"/>
</dbReference>
<dbReference type="SUPFAM" id="SSF52172">
    <property type="entry name" value="CheY-like"/>
    <property type="match status" value="1"/>
</dbReference>
<evidence type="ECO:0000256" key="4">
    <source>
        <dbReference type="ARBA" id="ARBA00022553"/>
    </source>
</evidence>
<dbReference type="PROSITE" id="PS50109">
    <property type="entry name" value="HIS_KIN"/>
    <property type="match status" value="1"/>
</dbReference>
<keyword evidence="12" id="KW-1185">Reference proteome</keyword>
<dbReference type="Gene3D" id="3.30.565.10">
    <property type="entry name" value="Histidine kinase-like ATPase, C-terminal domain"/>
    <property type="match status" value="1"/>
</dbReference>
<evidence type="ECO:0000256" key="8">
    <source>
        <dbReference type="PROSITE-ProRule" id="PRU00169"/>
    </source>
</evidence>
<dbReference type="Gene3D" id="3.40.50.2300">
    <property type="match status" value="1"/>
</dbReference>
<dbReference type="Gene3D" id="1.10.287.130">
    <property type="match status" value="1"/>
</dbReference>
<gene>
    <name evidence="11" type="ORF">QE109_03295</name>
</gene>
<dbReference type="SMART" id="SM00387">
    <property type="entry name" value="HATPase_c"/>
    <property type="match status" value="1"/>
</dbReference>
<dbReference type="PRINTS" id="PR00344">
    <property type="entry name" value="BCTRLSENSOR"/>
</dbReference>
<dbReference type="InterPro" id="IPR003661">
    <property type="entry name" value="HisK_dim/P_dom"/>
</dbReference>
<feature type="domain" description="Histidine kinase" evidence="9">
    <location>
        <begin position="172"/>
        <end position="424"/>
    </location>
</feature>
<dbReference type="SUPFAM" id="SSF55874">
    <property type="entry name" value="ATPase domain of HSP90 chaperone/DNA topoisomerase II/histidine kinase"/>
    <property type="match status" value="1"/>
</dbReference>
<reference evidence="11 12" key="1">
    <citation type="submission" date="2023-04" db="EMBL/GenBank/DDBJ databases">
        <title>Fusibacter bizertensis strain WBS, isolated from littoral bottom sediments of the Arctic seas - biochemical and genomic analysis.</title>
        <authorList>
            <person name="Brioukhanov A.L."/>
        </authorList>
    </citation>
    <scope>NUCLEOTIDE SEQUENCE [LARGE SCALE GENOMIC DNA]</scope>
    <source>
        <strain evidence="11 12">WBS</strain>
    </source>
</reference>
<organism evidence="11 12">
    <name type="scientific">Fusibacter bizertensis</name>
    <dbReference type="NCBI Taxonomy" id="1488331"/>
    <lineage>
        <taxon>Bacteria</taxon>
        <taxon>Bacillati</taxon>
        <taxon>Bacillota</taxon>
        <taxon>Clostridia</taxon>
        <taxon>Eubacteriales</taxon>
        <taxon>Eubacteriales Family XII. Incertae Sedis</taxon>
        <taxon>Fusibacter</taxon>
    </lineage>
</organism>
<keyword evidence="5" id="KW-0808">Transferase</keyword>